<dbReference type="EC" id="2.7.7.48" evidence="6"/>
<dbReference type="GO" id="GO:0046872">
    <property type="term" value="F:metal ion binding"/>
    <property type="evidence" value="ECO:0007669"/>
    <property type="project" value="UniProtKB-KW"/>
</dbReference>
<keyword evidence="23" id="KW-0548">Nucleotidyltransferase</keyword>
<dbReference type="GO" id="GO:0044423">
    <property type="term" value="C:virion component"/>
    <property type="evidence" value="ECO:0007669"/>
    <property type="project" value="UniProtKB-KW"/>
</dbReference>
<feature type="region of interest" description="Disordered" evidence="21">
    <location>
        <begin position="377"/>
        <end position="400"/>
    </location>
</feature>
<dbReference type="GO" id="GO:0039694">
    <property type="term" value="P:viral RNA genome replication"/>
    <property type="evidence" value="ECO:0007669"/>
    <property type="project" value="InterPro"/>
</dbReference>
<dbReference type="Pfam" id="PF04196">
    <property type="entry name" value="Bunya_RdRp"/>
    <property type="match status" value="1"/>
</dbReference>
<comment type="function">
    <text evidence="20">RNA-dependent RNA polymerase, which is responsible for the replication and transcription of the viral RNA genome using antigenomic RNA as an intermediate. During transcription, synthesizes subgenomic RNAs and assures their capping by a cap-snatching mechanism, which involves the endonuclease activity cleaving the host capped pre-mRNAs. These short capped RNAs are then used as primers for viral transcription. The 3'-end of subgenomic mRNAs molecules are not polyadenylated. During replication, the polymerase binds the 5' and 3' vRNA extremities at distinct sites. In turn, significant conformational changes occur in the polymerase and in vRNA to initiate active RNA synthesis. As a consequence of the use of the same enzyme for both transcription and replication, these mechanisms need to be well coordinated.</text>
</comment>
<evidence type="ECO:0000256" key="20">
    <source>
        <dbReference type="ARBA" id="ARBA00046037"/>
    </source>
</evidence>
<evidence type="ECO:0000313" key="25">
    <source>
        <dbReference type="Proteomes" id="UP000501392"/>
    </source>
</evidence>
<dbReference type="GO" id="GO:0006351">
    <property type="term" value="P:DNA-templated transcription"/>
    <property type="evidence" value="ECO:0007669"/>
    <property type="project" value="InterPro"/>
</dbReference>
<evidence type="ECO:0000256" key="15">
    <source>
        <dbReference type="ARBA" id="ARBA00023211"/>
    </source>
</evidence>
<dbReference type="KEGG" id="vg:65246755"/>
<keyword evidence="15" id="KW-0464">Manganese</keyword>
<evidence type="ECO:0000256" key="1">
    <source>
        <dbReference type="ARBA" id="ARBA00001936"/>
    </source>
</evidence>
<keyword evidence="23" id="KW-0696">RNA-directed RNA polymerase</keyword>
<reference evidence="24 25" key="2">
    <citation type="submission" date="2019-02" db="EMBL/GenBank/DDBJ databases">
        <title>Genetic characterization of Rio Grande virus, a new world phlebovirus isolated from pack rats in Texas.</title>
        <authorList>
            <person name="Miller M.M."/>
            <person name="Reeves W.K."/>
            <person name="Szymczak M."/>
        </authorList>
    </citation>
    <scope>NUCLEOTIDE SEQUENCE [LARGE SCALE GENOMIC DNA]</scope>
    <source>
        <strain evidence="24">TBM3-204</strain>
    </source>
</reference>
<dbReference type="InterPro" id="IPR007322">
    <property type="entry name" value="RNA_pol_bunyavir"/>
</dbReference>
<keyword evidence="13" id="KW-0946">Virion</keyword>
<keyword evidence="10" id="KW-0378">Hydrolase</keyword>
<evidence type="ECO:0000256" key="8">
    <source>
        <dbReference type="ARBA" id="ARBA00022679"/>
    </source>
</evidence>
<evidence type="ECO:0000256" key="7">
    <source>
        <dbReference type="ARBA" id="ARBA00018602"/>
    </source>
</evidence>
<keyword evidence="11" id="KW-1040">Host Golgi apparatus</keyword>
<sequence length="2094" mass="238567">MNEILTNQAPLRQGFNKRELISYVETMYGAELPEFSLTASTKGLVVELDFDFDDQGSAVGSTLKNNPQILVEPEKMLNMIHDITVGHLAGTTDCAFSSVFPLMHDPYDGFTPDMIVETTGGTYHVVEFTTTRGGENAATRAAKGKMSKYEIACINRSEGNSISLFVISVWRGGVVSNLTLSDDEVNELVYRYRLALSIFEEASKVLPELKEDDEELSKLEREILGIVSTIKLDWDKTERSFEMFERDTVIGYQQQQADHEYVSRVITKVIDSSLDQMKEQSFLTKELSLEDRFSLNKQECEEKIGAFLSDLSKRDFVRDIYDSKATVQIPPWVCLSFQEGKGLNCIKGLNVVGDHPMSRIWYEVSRAADLDLIERMEDDPNKELQEATDGTKDRPDERNKYHRVRLDLDQDIRNYIGSLGVNGKQLRDSRQSKEARERSKKTFRIDHDTSALDKFLRSTSTSIYLPVEGVFSPFDEDYELRLAAQSIHQPDFTNDHGANEFIENHSDFSHSALGSWCQFVSLVGSELSASVKQHVKPGSFIVKRIKGSPYILLIKPTSSKGHIFVSFAAIKSFVHSDICAEGVFKNYVDSGDLYVTDFVSFKMSKLTNLCKCFSLIESALAFWTEANGREVWRSVSSLARIRSNEERDISFMTKLSLLTLMEDKATTEEIQTLNRYIIMEGFVSQPEIPKPHKMIGKLPVKLRTELQVYLTNRALDTMIRIASGGFKIRKYNGKISWSGLFNPFSGGQIRDLQCLISCCYNGYFKNKEEETEPSALSAMYKKIIELEHLCPETSEYLGRSDPENPKMHEFSRSYLKQCTDHAKHMLRKNHGPNVMDLIQNQIIRDLGSLTIEKLATLKATSNFNESWYDYKDVKDKNYTRDKLIVRMSEFANQGKSLAIQMFDECMRVIEDRRSMHICLFKKQQHGGLREIYVMGAEERIVQSVVESIAKSVGSFFPSDTLCNPANKTKIPESHGLRARKHCAGPVWTTATSDDARKWNQGHFVMKFALMLCDFTHRMWWPLIIRGCSMFTRKYMMMNLKYLEILDCHRELKVEDEFVMDLFRAYHGEIEVPWIDKGKTFLKTRTGMMQGILHFTSSLLHTIHQEFIRSLSFKIFNMKIGPSASQNIICDMMQGSDDSSMIISFPAADSLSLSKYKTAAALCFRVKKALGIFLAIYPSEKSTSNTDFVMEYNSEFYFHSQHIRPTIRWIAACCSLPEVETLIARQEEASNLMTSITEGGGSFSLAAQIQQSQCSLYYMLMGMGVSSLFEHFKEAILEWKDPGLGFFLLDNPYAAGLGGFRFNLYKTIKETKLKKMYSYFLKRVRKTSDKNWDESVIPETCSVSPGGALILSSSLKWGSRQKFYNLRDRLRIPDNWMDQINENPEILYRAPRTGDEIILRIAEKVHSPGVITSLSNGNAVSKVMASAVYFLSAAIFEDSGRREEKDKVAPKYSLLQKAIQYSKFDDVSDITQEEFLFLFPNAEELESLDIVVFNRGPIDIVQRISHRDATQTKIVVFDEYHSMRVSPEKLVSDKWFNTQKSRIGNTAFREEWDKLCKIVAWVRDKPDETLAASPLTNHVQIKNFFARMEGRARTVRVTGAPVKKRSGVSKLSMVIRDNFSKVGHLRDLDDVTGLMRSQVAELIKHYLFCILQGPYNDETKLHLTLKVFQSAERIEMKESDGGSRTNKIALFQAFCNNDPDLLSLIESAGAGTIGGFSRPQRTSYIEGKVYYHGPGTWRGVMDGFQVQIDIDNEVGKLPHITALHVSQNCNPWDLTASIRSWAEDLKAKNDVDMSRSKHLRSGYKYWMTGFKVFGFEQKFGCPVYTFRERIVSVSEMDVSQVRYKIRSRTINLYIKEGRGDLHILSYTAGDQDISPSSLKFQSGLNEEMSSFFSKEPSSSWLSCTPLPYGIACKVLKLLDGSVRLDHINSDILGRIIRTCTESSLRSKVGTVFSHLPCVEQPVKANISEMISLMIDEMDDNNFDDIAMELEEELSAGYDNDNFDLSDIDLFGPAHYKELSEMALVSHPLMDLFIEYIIDRAKRKEIRRALETCKVLRRNKDMISNLFKALGRDPRSLITVDTESDDTDSYDDDILG</sequence>
<comment type="subcellular location">
    <subcellularLocation>
        <location evidence="3">Host Golgi apparatus</location>
    </subcellularLocation>
    <subcellularLocation>
        <location evidence="5">Host endoplasmic reticulum-Golgi intermediate compartment</location>
    </subcellularLocation>
    <subcellularLocation>
        <location evidence="4">Virion</location>
    </subcellularLocation>
</comment>
<dbReference type="InterPro" id="IPR029124">
    <property type="entry name" value="L_protein_N"/>
</dbReference>
<dbReference type="GO" id="GO:0044172">
    <property type="term" value="C:host cell endoplasmic reticulum-Golgi intermediate compartment"/>
    <property type="evidence" value="ECO:0007669"/>
    <property type="project" value="UniProtKB-SubCell"/>
</dbReference>
<evidence type="ECO:0000256" key="2">
    <source>
        <dbReference type="ARBA" id="ARBA00001946"/>
    </source>
</evidence>
<dbReference type="EMBL" id="MK503253">
    <property type="protein sequence ID" value="QEI46450.1"/>
    <property type="molecule type" value="Viral_cRNA"/>
</dbReference>
<dbReference type="GO" id="GO:0016787">
    <property type="term" value="F:hydrolase activity"/>
    <property type="evidence" value="ECO:0007669"/>
    <property type="project" value="UniProtKB-KW"/>
</dbReference>
<evidence type="ECO:0000256" key="12">
    <source>
        <dbReference type="ARBA" id="ARBA00022842"/>
    </source>
</evidence>
<evidence type="ECO:0000256" key="10">
    <source>
        <dbReference type="ARBA" id="ARBA00022801"/>
    </source>
</evidence>
<evidence type="ECO:0000256" key="11">
    <source>
        <dbReference type="ARBA" id="ARBA00022812"/>
    </source>
</evidence>
<dbReference type="InterPro" id="IPR007099">
    <property type="entry name" value="RNA-dir_pol_NSvirus"/>
</dbReference>
<evidence type="ECO:0000313" key="24">
    <source>
        <dbReference type="EMBL" id="QEI46450.1"/>
    </source>
</evidence>
<evidence type="ECO:0000256" key="13">
    <source>
        <dbReference type="ARBA" id="ARBA00022844"/>
    </source>
</evidence>
<dbReference type="Pfam" id="PF12603">
    <property type="entry name" value="L_PA-C-like"/>
    <property type="match status" value="1"/>
</dbReference>
<evidence type="ECO:0000256" key="9">
    <source>
        <dbReference type="ARBA" id="ARBA00022723"/>
    </source>
</evidence>
<keyword evidence="12" id="KW-0460">Magnesium</keyword>
<keyword evidence="14" id="KW-1038">Host endoplasmic reticulum</keyword>
<evidence type="ECO:0000256" key="6">
    <source>
        <dbReference type="ARBA" id="ARBA00012494"/>
    </source>
</evidence>
<dbReference type="InterPro" id="IPR022531">
    <property type="entry name" value="L_PA-C-like"/>
</dbReference>
<name>A0A4P8D7T4_9VIRU</name>
<evidence type="ECO:0000256" key="14">
    <source>
        <dbReference type="ARBA" id="ARBA00023184"/>
    </source>
</evidence>
<keyword evidence="25" id="KW-1185">Reference proteome</keyword>
<protein>
    <recommendedName>
        <fullName evidence="7">RNA-directed RNA polymerase L</fullName>
        <ecNumber evidence="6">2.7.7.48</ecNumber>
    </recommendedName>
    <alternativeName>
        <fullName evidence="16">Large structural protein</fullName>
    </alternativeName>
    <alternativeName>
        <fullName evidence="18">Replicase</fullName>
    </alternativeName>
    <alternativeName>
        <fullName evidence="17">Transcriptase</fullName>
    </alternativeName>
</protein>
<evidence type="ECO:0000256" key="5">
    <source>
        <dbReference type="ARBA" id="ARBA00004452"/>
    </source>
</evidence>
<evidence type="ECO:0000256" key="21">
    <source>
        <dbReference type="SAM" id="MobiDB-lite"/>
    </source>
</evidence>
<accession>A0A4P8D7T4</accession>
<dbReference type="GeneID" id="65246755"/>
<keyword evidence="9" id="KW-0479">Metal-binding</keyword>
<keyword evidence="8" id="KW-0808">Transferase</keyword>
<dbReference type="Proteomes" id="UP000501392">
    <property type="component" value="Genome"/>
</dbReference>
<comment type="cofactor">
    <cofactor evidence="1">
        <name>Mn(2+)</name>
        <dbReference type="ChEBI" id="CHEBI:29035"/>
    </cofactor>
</comment>
<evidence type="ECO:0000313" key="23">
    <source>
        <dbReference type="EMBL" id="QCI62753.1"/>
    </source>
</evidence>
<proteinExistence type="inferred from homology"/>
<dbReference type="PROSITE" id="PS50525">
    <property type="entry name" value="RDRP_SSRNA_NEG_SEG"/>
    <property type="match status" value="1"/>
</dbReference>
<evidence type="ECO:0000256" key="3">
    <source>
        <dbReference type="ARBA" id="ARBA00004136"/>
    </source>
</evidence>
<evidence type="ECO:0000256" key="19">
    <source>
        <dbReference type="ARBA" id="ARBA00034123"/>
    </source>
</evidence>
<dbReference type="GO" id="GO:0044177">
    <property type="term" value="C:host cell Golgi apparatus"/>
    <property type="evidence" value="ECO:0007669"/>
    <property type="project" value="UniProtKB-SubCell"/>
</dbReference>
<dbReference type="EMBL" id="MK330774">
    <property type="protein sequence ID" value="QCI62753.1"/>
    <property type="molecule type" value="Viral_cRNA"/>
</dbReference>
<dbReference type="Pfam" id="PF15518">
    <property type="entry name" value="L_protein_N"/>
    <property type="match status" value="1"/>
</dbReference>
<dbReference type="RefSeq" id="YP_010086077.1">
    <property type="nucleotide sequence ID" value="NC_055309.1"/>
</dbReference>
<evidence type="ECO:0000256" key="16">
    <source>
        <dbReference type="ARBA" id="ARBA00030285"/>
    </source>
</evidence>
<evidence type="ECO:0000256" key="4">
    <source>
        <dbReference type="ARBA" id="ARBA00004328"/>
    </source>
</evidence>
<evidence type="ECO:0000256" key="18">
    <source>
        <dbReference type="ARBA" id="ARBA00031012"/>
    </source>
</evidence>
<comment type="cofactor">
    <cofactor evidence="2">
        <name>Mg(2+)</name>
        <dbReference type="ChEBI" id="CHEBI:18420"/>
    </cofactor>
</comment>
<evidence type="ECO:0000256" key="17">
    <source>
        <dbReference type="ARBA" id="ARBA00030436"/>
    </source>
</evidence>
<feature type="domain" description="RdRp catalytic" evidence="22">
    <location>
        <begin position="978"/>
        <end position="1169"/>
    </location>
</feature>
<evidence type="ECO:0000259" key="22">
    <source>
        <dbReference type="PROSITE" id="PS50525"/>
    </source>
</evidence>
<reference evidence="23" key="1">
    <citation type="submission" date="2018-12" db="EMBL/GenBank/DDBJ databases">
        <authorList>
            <person name="Hughes H.R."/>
            <person name="Russell B.J."/>
            <person name="Lambert A.J."/>
        </authorList>
    </citation>
    <scope>NUCLEOTIDE SEQUENCE</scope>
    <source>
        <strain evidence="23">TBM3-204</strain>
    </source>
</reference>
<dbReference type="GO" id="GO:0003968">
    <property type="term" value="F:RNA-directed RNA polymerase activity"/>
    <property type="evidence" value="ECO:0007669"/>
    <property type="project" value="UniProtKB-KW"/>
</dbReference>
<comment type="similarity">
    <text evidence="19">Belongs to the Bunyavirales RNA polymerase family.</text>
</comment>
<organism evidence="23">
    <name type="scientific">Rio Grande virus</name>
    <dbReference type="NCBI Taxonomy" id="629740"/>
    <lineage>
        <taxon>Viruses</taxon>
        <taxon>Riboviria</taxon>
        <taxon>Orthornavirae</taxon>
        <taxon>Negarnaviricota</taxon>
        <taxon>Polyploviricotina</taxon>
        <taxon>Bunyaviricetes</taxon>
        <taxon>Hareavirales</taxon>
        <taxon>Phenuiviridae</taxon>
        <taxon>Phlebovirus</taxon>
        <taxon>Phlebovirus riograndense</taxon>
    </lineage>
</organism>